<organism evidence="2">
    <name type="scientific">marine sediment metagenome</name>
    <dbReference type="NCBI Taxonomy" id="412755"/>
    <lineage>
        <taxon>unclassified sequences</taxon>
        <taxon>metagenomes</taxon>
        <taxon>ecological metagenomes</taxon>
    </lineage>
</organism>
<protein>
    <recommendedName>
        <fullName evidence="1">Ribbon-helix-helix protein CopG domain-containing protein</fullName>
    </recommendedName>
</protein>
<reference evidence="2" key="1">
    <citation type="journal article" date="2015" name="Nature">
        <title>Complex archaea that bridge the gap between prokaryotes and eukaryotes.</title>
        <authorList>
            <person name="Spang A."/>
            <person name="Saw J.H."/>
            <person name="Jorgensen S.L."/>
            <person name="Zaremba-Niedzwiedzka K."/>
            <person name="Martijn J."/>
            <person name="Lind A.E."/>
            <person name="van Eijk R."/>
            <person name="Schleper C."/>
            <person name="Guy L."/>
            <person name="Ettema T.J."/>
        </authorList>
    </citation>
    <scope>NUCLEOTIDE SEQUENCE</scope>
</reference>
<comment type="caution">
    <text evidence="2">The sequence shown here is derived from an EMBL/GenBank/DDBJ whole genome shotgun (WGS) entry which is preliminary data.</text>
</comment>
<dbReference type="InterPro" id="IPR013321">
    <property type="entry name" value="Arc_rbn_hlx_hlx"/>
</dbReference>
<gene>
    <name evidence="2" type="ORF">LCGC14_2339890</name>
</gene>
<dbReference type="InterPro" id="IPR010985">
    <property type="entry name" value="Ribbon_hlx_hlx"/>
</dbReference>
<name>A0A0F9EQ32_9ZZZZ</name>
<dbReference type="Gene3D" id="1.10.1220.10">
    <property type="entry name" value="Met repressor-like"/>
    <property type="match status" value="1"/>
</dbReference>
<dbReference type="SUPFAM" id="SSF47598">
    <property type="entry name" value="Ribbon-helix-helix"/>
    <property type="match status" value="1"/>
</dbReference>
<evidence type="ECO:0000259" key="1">
    <source>
        <dbReference type="Pfam" id="PF01402"/>
    </source>
</evidence>
<dbReference type="EMBL" id="LAZR01033828">
    <property type="protein sequence ID" value="KKL47005.1"/>
    <property type="molecule type" value="Genomic_DNA"/>
</dbReference>
<proteinExistence type="predicted"/>
<feature type="domain" description="Ribbon-helix-helix protein CopG" evidence="1">
    <location>
        <begin position="1"/>
        <end position="39"/>
    </location>
</feature>
<sequence length="66" mass="7986">MRVSFTIDDNILAQFDVIAREQGRPRSNLIKKLIKEYLMKYNYVAEQTKEHNDMMKRVERSKKHET</sequence>
<evidence type="ECO:0000313" key="2">
    <source>
        <dbReference type="EMBL" id="KKL47005.1"/>
    </source>
</evidence>
<dbReference type="GO" id="GO:0006355">
    <property type="term" value="P:regulation of DNA-templated transcription"/>
    <property type="evidence" value="ECO:0007669"/>
    <property type="project" value="InterPro"/>
</dbReference>
<accession>A0A0F9EQ32</accession>
<dbReference type="AlphaFoldDB" id="A0A0F9EQ32"/>
<dbReference type="InterPro" id="IPR002145">
    <property type="entry name" value="CopG"/>
</dbReference>
<dbReference type="Pfam" id="PF01402">
    <property type="entry name" value="RHH_1"/>
    <property type="match status" value="1"/>
</dbReference>